<organism evidence="12 13">
    <name type="scientific">Paucidesulfovibrio gracilis DSM 16080</name>
    <dbReference type="NCBI Taxonomy" id="1121449"/>
    <lineage>
        <taxon>Bacteria</taxon>
        <taxon>Pseudomonadati</taxon>
        <taxon>Thermodesulfobacteriota</taxon>
        <taxon>Desulfovibrionia</taxon>
        <taxon>Desulfovibrionales</taxon>
        <taxon>Desulfovibrionaceae</taxon>
        <taxon>Paucidesulfovibrio</taxon>
    </lineage>
</organism>
<evidence type="ECO:0000256" key="6">
    <source>
        <dbReference type="ARBA" id="ARBA00022801"/>
    </source>
</evidence>
<dbReference type="UniPathway" id="UPA00665"/>
<comment type="similarity">
    <text evidence="1 9 11">Belongs to the peptidase A8 family.</text>
</comment>
<dbReference type="EC" id="3.4.23.36" evidence="9"/>
<dbReference type="EMBL" id="FUYC01000004">
    <property type="protein sequence ID" value="SKA80986.1"/>
    <property type="molecule type" value="Genomic_DNA"/>
</dbReference>
<name>A0A1T4WUI1_9BACT</name>
<reference evidence="12 13" key="1">
    <citation type="submission" date="2017-02" db="EMBL/GenBank/DDBJ databases">
        <authorList>
            <person name="Peterson S.W."/>
        </authorList>
    </citation>
    <scope>NUCLEOTIDE SEQUENCE [LARGE SCALE GENOMIC DNA]</scope>
    <source>
        <strain evidence="12 13">DSM 16080</strain>
    </source>
</reference>
<comment type="catalytic activity">
    <reaction evidence="9 10">
        <text>Release of signal peptides from bacterial membrane prolipoproteins. Hydrolyzes -Xaa-Yaa-Zaa-|-(S,diacylglyceryl)Cys-, in which Xaa is hydrophobic (preferably Leu), and Yaa (Ala or Ser) and Zaa (Gly or Ala) have small, neutral side chains.</text>
        <dbReference type="EC" id="3.4.23.36"/>
    </reaction>
</comment>
<keyword evidence="7 9" id="KW-1133">Transmembrane helix</keyword>
<feature type="active site" evidence="9">
    <location>
        <position position="139"/>
    </location>
</feature>
<feature type="transmembrane region" description="Helical" evidence="9">
    <location>
        <begin position="132"/>
        <end position="154"/>
    </location>
</feature>
<keyword evidence="4 9" id="KW-0812">Transmembrane</keyword>
<evidence type="ECO:0000313" key="13">
    <source>
        <dbReference type="Proteomes" id="UP000190027"/>
    </source>
</evidence>
<comment type="pathway">
    <text evidence="9">Protein modification; lipoprotein biosynthesis (signal peptide cleavage).</text>
</comment>
<dbReference type="PANTHER" id="PTHR33695">
    <property type="entry name" value="LIPOPROTEIN SIGNAL PEPTIDASE"/>
    <property type="match status" value="1"/>
</dbReference>
<dbReference type="OrthoDB" id="9810259at2"/>
<dbReference type="Proteomes" id="UP000190027">
    <property type="component" value="Unassembled WGS sequence"/>
</dbReference>
<comment type="function">
    <text evidence="9 10">This protein specifically catalyzes the removal of signal peptides from prolipoproteins.</text>
</comment>
<feature type="transmembrane region" description="Helical" evidence="9">
    <location>
        <begin position="65"/>
        <end position="85"/>
    </location>
</feature>
<dbReference type="PROSITE" id="PS00855">
    <property type="entry name" value="SPASE_II"/>
    <property type="match status" value="1"/>
</dbReference>
<evidence type="ECO:0000256" key="5">
    <source>
        <dbReference type="ARBA" id="ARBA00022750"/>
    </source>
</evidence>
<dbReference type="HAMAP" id="MF_00161">
    <property type="entry name" value="LspA"/>
    <property type="match status" value="1"/>
</dbReference>
<keyword evidence="5 9" id="KW-0064">Aspartyl protease</keyword>
<evidence type="ECO:0000256" key="8">
    <source>
        <dbReference type="ARBA" id="ARBA00023136"/>
    </source>
</evidence>
<evidence type="ECO:0000256" key="2">
    <source>
        <dbReference type="ARBA" id="ARBA00022475"/>
    </source>
</evidence>
<keyword evidence="8 9" id="KW-0472">Membrane</keyword>
<dbReference type="PANTHER" id="PTHR33695:SF1">
    <property type="entry name" value="LIPOPROTEIN SIGNAL PEPTIDASE"/>
    <property type="match status" value="1"/>
</dbReference>
<evidence type="ECO:0000256" key="1">
    <source>
        <dbReference type="ARBA" id="ARBA00006139"/>
    </source>
</evidence>
<evidence type="ECO:0000256" key="3">
    <source>
        <dbReference type="ARBA" id="ARBA00022670"/>
    </source>
</evidence>
<dbReference type="InterPro" id="IPR001872">
    <property type="entry name" value="Peptidase_A8"/>
</dbReference>
<keyword evidence="2 9" id="KW-1003">Cell membrane</keyword>
<feature type="active site" evidence="9">
    <location>
        <position position="121"/>
    </location>
</feature>
<evidence type="ECO:0000256" key="4">
    <source>
        <dbReference type="ARBA" id="ARBA00022692"/>
    </source>
</evidence>
<dbReference type="NCBIfam" id="TIGR00077">
    <property type="entry name" value="lspA"/>
    <property type="match status" value="1"/>
</dbReference>
<gene>
    <name evidence="9" type="primary">lspA</name>
    <name evidence="12" type="ORF">SAMN02745704_01426</name>
</gene>
<proteinExistence type="inferred from homology"/>
<protein>
    <recommendedName>
        <fullName evidence="9">Lipoprotein signal peptidase</fullName>
        <ecNumber evidence="9">3.4.23.36</ecNumber>
    </recommendedName>
    <alternativeName>
        <fullName evidence="9">Prolipoprotein signal peptidase</fullName>
    </alternativeName>
    <alternativeName>
        <fullName evidence="9">Signal peptidase II</fullName>
        <shortName evidence="9">SPase II</shortName>
    </alternativeName>
</protein>
<keyword evidence="13" id="KW-1185">Reference proteome</keyword>
<dbReference type="GO" id="GO:0004190">
    <property type="term" value="F:aspartic-type endopeptidase activity"/>
    <property type="evidence" value="ECO:0007669"/>
    <property type="project" value="UniProtKB-UniRule"/>
</dbReference>
<keyword evidence="3 9" id="KW-0645">Protease</keyword>
<keyword evidence="6 9" id="KW-0378">Hydrolase</keyword>
<sequence>MKKRFLTTITWALVILIPDLVTKALVQKSFTLWESREIIPGFFNLTLVHNMGAAFGFLNNSQIDWQTPFFVAATLFAMLFILWLVRQEDELGHTGITGLGLILGGAVGNLIDRLSHRYVIDFFDFHLAGWHWPAFNIADCGITIGAGLVLLNYWTRQRNAPDPD</sequence>
<comment type="subcellular location">
    <subcellularLocation>
        <location evidence="9">Cell membrane</location>
        <topology evidence="9">Multi-pass membrane protein</topology>
    </subcellularLocation>
</comment>
<dbReference type="AlphaFoldDB" id="A0A1T4WUI1"/>
<evidence type="ECO:0000256" key="11">
    <source>
        <dbReference type="RuleBase" id="RU004181"/>
    </source>
</evidence>
<dbReference type="STRING" id="1121449.SAMN02745704_01426"/>
<dbReference type="Pfam" id="PF01252">
    <property type="entry name" value="Peptidase_A8"/>
    <property type="match status" value="1"/>
</dbReference>
<comment type="caution">
    <text evidence="9">Lacks conserved residue(s) required for the propagation of feature annotation.</text>
</comment>
<evidence type="ECO:0000256" key="10">
    <source>
        <dbReference type="RuleBase" id="RU000594"/>
    </source>
</evidence>
<dbReference type="PRINTS" id="PR00781">
    <property type="entry name" value="LIPOSIGPTASE"/>
</dbReference>
<dbReference type="GO" id="GO:0005886">
    <property type="term" value="C:plasma membrane"/>
    <property type="evidence" value="ECO:0007669"/>
    <property type="project" value="UniProtKB-SubCell"/>
</dbReference>
<evidence type="ECO:0000256" key="9">
    <source>
        <dbReference type="HAMAP-Rule" id="MF_00161"/>
    </source>
</evidence>
<accession>A0A1T4WUI1</accession>
<feature type="transmembrane region" description="Helical" evidence="9">
    <location>
        <begin position="91"/>
        <end position="111"/>
    </location>
</feature>
<evidence type="ECO:0000313" key="12">
    <source>
        <dbReference type="EMBL" id="SKA80986.1"/>
    </source>
</evidence>
<evidence type="ECO:0000256" key="7">
    <source>
        <dbReference type="ARBA" id="ARBA00022989"/>
    </source>
</evidence>
<dbReference type="GO" id="GO:0006508">
    <property type="term" value="P:proteolysis"/>
    <property type="evidence" value="ECO:0007669"/>
    <property type="project" value="UniProtKB-KW"/>
</dbReference>
<dbReference type="RefSeq" id="WP_078716994.1">
    <property type="nucleotide sequence ID" value="NZ_FUYC01000004.1"/>
</dbReference>